<proteinExistence type="inferred from homology"/>
<keyword evidence="5 9" id="KW-0653">Protein transport</keyword>
<keyword evidence="12" id="KW-1185">Reference proteome</keyword>
<sequence length="61" mass="6750">MNFGAPEILIILVVIILFFGARKIPELARGIGQGISEFRNATEDSEKELDEDSSESTDHTK</sequence>
<dbReference type="Pfam" id="PF02416">
    <property type="entry name" value="TatA_B_E"/>
    <property type="match status" value="1"/>
</dbReference>
<keyword evidence="4 9" id="KW-0812">Transmembrane</keyword>
<feature type="region of interest" description="Disordered" evidence="10">
    <location>
        <begin position="39"/>
        <end position="61"/>
    </location>
</feature>
<dbReference type="InterPro" id="IPR006312">
    <property type="entry name" value="TatA/E"/>
</dbReference>
<feature type="compositionally biased region" description="Acidic residues" evidence="10">
    <location>
        <begin position="43"/>
        <end position="55"/>
    </location>
</feature>
<dbReference type="RefSeq" id="WP_165266996.1">
    <property type="nucleotide sequence ID" value="NZ_JAALLS010000005.1"/>
</dbReference>
<evidence type="ECO:0000256" key="3">
    <source>
        <dbReference type="ARBA" id="ARBA00022475"/>
    </source>
</evidence>
<comment type="similarity">
    <text evidence="9">Belongs to the TatA/E family.</text>
</comment>
<accession>A0A6M1T1I5</accession>
<keyword evidence="6 9" id="KW-1133">Transmembrane helix</keyword>
<comment type="subcellular location">
    <subcellularLocation>
        <location evidence="1 9">Cell membrane</location>
        <topology evidence="1 9">Single-pass membrane protein</topology>
    </subcellularLocation>
</comment>
<organism evidence="11 12">
    <name type="scientific">Fodinibius halophilus</name>
    <dbReference type="NCBI Taxonomy" id="1736908"/>
    <lineage>
        <taxon>Bacteria</taxon>
        <taxon>Pseudomonadati</taxon>
        <taxon>Balneolota</taxon>
        <taxon>Balneolia</taxon>
        <taxon>Balneolales</taxon>
        <taxon>Balneolaceae</taxon>
        <taxon>Fodinibius</taxon>
    </lineage>
</organism>
<comment type="subunit">
    <text evidence="9">Forms a complex with TatC.</text>
</comment>
<protein>
    <recommendedName>
        <fullName evidence="9">Sec-independent protein translocase protein TatA</fullName>
    </recommendedName>
</protein>
<dbReference type="GO" id="GO:0008320">
    <property type="term" value="F:protein transmembrane transporter activity"/>
    <property type="evidence" value="ECO:0007669"/>
    <property type="project" value="UniProtKB-UniRule"/>
</dbReference>
<evidence type="ECO:0000256" key="4">
    <source>
        <dbReference type="ARBA" id="ARBA00022692"/>
    </source>
</evidence>
<evidence type="ECO:0000313" key="12">
    <source>
        <dbReference type="Proteomes" id="UP000479132"/>
    </source>
</evidence>
<evidence type="ECO:0000256" key="9">
    <source>
        <dbReference type="HAMAP-Rule" id="MF_00236"/>
    </source>
</evidence>
<evidence type="ECO:0000256" key="7">
    <source>
        <dbReference type="ARBA" id="ARBA00023010"/>
    </source>
</evidence>
<dbReference type="AlphaFoldDB" id="A0A6M1T1I5"/>
<evidence type="ECO:0000256" key="1">
    <source>
        <dbReference type="ARBA" id="ARBA00004162"/>
    </source>
</evidence>
<evidence type="ECO:0000256" key="10">
    <source>
        <dbReference type="SAM" id="MobiDB-lite"/>
    </source>
</evidence>
<evidence type="ECO:0000256" key="8">
    <source>
        <dbReference type="ARBA" id="ARBA00023136"/>
    </source>
</evidence>
<dbReference type="GO" id="GO:0043953">
    <property type="term" value="P:protein transport by the Tat complex"/>
    <property type="evidence" value="ECO:0007669"/>
    <property type="project" value="UniProtKB-UniRule"/>
</dbReference>
<dbReference type="PANTHER" id="PTHR42982">
    <property type="entry name" value="SEC-INDEPENDENT PROTEIN TRANSLOCASE PROTEIN TATA"/>
    <property type="match status" value="1"/>
</dbReference>
<name>A0A6M1T1I5_9BACT</name>
<dbReference type="Gene3D" id="1.20.5.3310">
    <property type="match status" value="1"/>
</dbReference>
<evidence type="ECO:0000256" key="2">
    <source>
        <dbReference type="ARBA" id="ARBA00022448"/>
    </source>
</evidence>
<dbReference type="Proteomes" id="UP000479132">
    <property type="component" value="Unassembled WGS sequence"/>
</dbReference>
<dbReference type="InterPro" id="IPR003369">
    <property type="entry name" value="TatA/B/E"/>
</dbReference>
<dbReference type="PANTHER" id="PTHR42982:SF1">
    <property type="entry name" value="SEC-INDEPENDENT PROTEIN TRANSLOCASE PROTEIN TATA"/>
    <property type="match status" value="1"/>
</dbReference>
<evidence type="ECO:0000256" key="6">
    <source>
        <dbReference type="ARBA" id="ARBA00022989"/>
    </source>
</evidence>
<gene>
    <name evidence="9" type="primary">tatA</name>
    <name evidence="11" type="ORF">G3569_05800</name>
</gene>
<dbReference type="NCBIfam" id="TIGR01411">
    <property type="entry name" value="tatAE"/>
    <property type="match status" value="1"/>
</dbReference>
<keyword evidence="2 9" id="KW-0813">Transport</keyword>
<keyword evidence="7 9" id="KW-0811">Translocation</keyword>
<dbReference type="HAMAP" id="MF_00236">
    <property type="entry name" value="TatA_E"/>
    <property type="match status" value="1"/>
</dbReference>
<evidence type="ECO:0000313" key="11">
    <source>
        <dbReference type="EMBL" id="NGP87857.1"/>
    </source>
</evidence>
<comment type="caution">
    <text evidence="11">The sequence shown here is derived from an EMBL/GenBank/DDBJ whole genome shotgun (WGS) entry which is preliminary data.</text>
</comment>
<reference evidence="11 12" key="1">
    <citation type="submission" date="2020-02" db="EMBL/GenBank/DDBJ databases">
        <title>Aliifodinibius halophilus 2W32, complete genome.</title>
        <authorList>
            <person name="Li Y."/>
            <person name="Wu S."/>
        </authorList>
    </citation>
    <scope>NUCLEOTIDE SEQUENCE [LARGE SCALE GENOMIC DNA]</scope>
    <source>
        <strain evidence="11 12">2W32</strain>
    </source>
</reference>
<keyword evidence="3 9" id="KW-1003">Cell membrane</keyword>
<dbReference type="EMBL" id="JAALLS010000005">
    <property type="protein sequence ID" value="NGP87857.1"/>
    <property type="molecule type" value="Genomic_DNA"/>
</dbReference>
<evidence type="ECO:0000256" key="5">
    <source>
        <dbReference type="ARBA" id="ARBA00022927"/>
    </source>
</evidence>
<comment type="function">
    <text evidence="9">Part of the twin-arginine translocation (Tat) system that transports large folded proteins containing a characteristic twin-arginine motif in their signal peptide across membranes. TatA could form the protein-conducting channel of the Tat system.</text>
</comment>
<dbReference type="GO" id="GO:0033281">
    <property type="term" value="C:TAT protein transport complex"/>
    <property type="evidence" value="ECO:0007669"/>
    <property type="project" value="UniProtKB-UniRule"/>
</dbReference>
<keyword evidence="8 9" id="KW-0472">Membrane</keyword>